<dbReference type="Proteomes" id="UP001341840">
    <property type="component" value="Unassembled WGS sequence"/>
</dbReference>
<gene>
    <name evidence="1" type="ORF">PIB30_083010</name>
</gene>
<organism evidence="1 2">
    <name type="scientific">Stylosanthes scabra</name>
    <dbReference type="NCBI Taxonomy" id="79078"/>
    <lineage>
        <taxon>Eukaryota</taxon>
        <taxon>Viridiplantae</taxon>
        <taxon>Streptophyta</taxon>
        <taxon>Embryophyta</taxon>
        <taxon>Tracheophyta</taxon>
        <taxon>Spermatophyta</taxon>
        <taxon>Magnoliopsida</taxon>
        <taxon>eudicotyledons</taxon>
        <taxon>Gunneridae</taxon>
        <taxon>Pentapetalae</taxon>
        <taxon>rosids</taxon>
        <taxon>fabids</taxon>
        <taxon>Fabales</taxon>
        <taxon>Fabaceae</taxon>
        <taxon>Papilionoideae</taxon>
        <taxon>50 kb inversion clade</taxon>
        <taxon>dalbergioids sensu lato</taxon>
        <taxon>Dalbergieae</taxon>
        <taxon>Pterocarpus clade</taxon>
        <taxon>Stylosanthes</taxon>
    </lineage>
</organism>
<evidence type="ECO:0000313" key="1">
    <source>
        <dbReference type="EMBL" id="MED6151491.1"/>
    </source>
</evidence>
<accession>A0ABU6TRN8</accession>
<sequence length="106" mass="12116">MKSNIGKEPRAFLARNTKEQIERIHDRERFLILDSMARIGEEVAKKGARNEEIMKESLEAKTATHAYALKEWCARTLQHRCVRTISSVHTHPSNLDGMHNGVDAYA</sequence>
<proteinExistence type="predicted"/>
<comment type="caution">
    <text evidence="1">The sequence shown here is derived from an EMBL/GenBank/DDBJ whole genome shotgun (WGS) entry which is preliminary data.</text>
</comment>
<dbReference type="EMBL" id="JASCZI010091918">
    <property type="protein sequence ID" value="MED6151491.1"/>
    <property type="molecule type" value="Genomic_DNA"/>
</dbReference>
<keyword evidence="2" id="KW-1185">Reference proteome</keyword>
<protein>
    <submittedName>
        <fullName evidence="1">Uncharacterized protein</fullName>
    </submittedName>
</protein>
<evidence type="ECO:0000313" key="2">
    <source>
        <dbReference type="Proteomes" id="UP001341840"/>
    </source>
</evidence>
<reference evidence="1 2" key="1">
    <citation type="journal article" date="2023" name="Plants (Basel)">
        <title>Bridging the Gap: Combining Genomics and Transcriptomics Approaches to Understand Stylosanthes scabra, an Orphan Legume from the Brazilian Caatinga.</title>
        <authorList>
            <person name="Ferreira-Neto J.R.C."/>
            <person name="da Silva M.D."/>
            <person name="Binneck E."/>
            <person name="de Melo N.F."/>
            <person name="da Silva R.H."/>
            <person name="de Melo A.L.T.M."/>
            <person name="Pandolfi V."/>
            <person name="Bustamante F.O."/>
            <person name="Brasileiro-Vidal A.C."/>
            <person name="Benko-Iseppon A.M."/>
        </authorList>
    </citation>
    <scope>NUCLEOTIDE SEQUENCE [LARGE SCALE GENOMIC DNA]</scope>
    <source>
        <tissue evidence="1">Leaves</tissue>
    </source>
</reference>
<name>A0ABU6TRN8_9FABA</name>